<reference evidence="1 2" key="1">
    <citation type="journal article" date="2016" name="BMC Genomics">
        <title>Comparative genomics reveals Cyclospora cayetanensis possesses coccidia-like metabolism and invasion components but unique surface antigens.</title>
        <authorList>
            <person name="Liu S."/>
            <person name="Wang L."/>
            <person name="Zheng H."/>
            <person name="Xu Z."/>
            <person name="Roellig D.M."/>
            <person name="Li N."/>
            <person name="Frace M.A."/>
            <person name="Tang K."/>
            <person name="Arrowood M.J."/>
            <person name="Moss D.M."/>
            <person name="Zhang L."/>
            <person name="Feng Y."/>
            <person name="Xiao L."/>
        </authorList>
    </citation>
    <scope>NUCLEOTIDE SEQUENCE [LARGE SCALE GENOMIC DNA]</scope>
    <source>
        <strain evidence="1 2">CHN_HEN01</strain>
    </source>
</reference>
<comment type="caution">
    <text evidence="1">The sequence shown here is derived from an EMBL/GenBank/DDBJ whole genome shotgun (WGS) entry which is preliminary data.</text>
</comment>
<accession>A0A1D3D3U0</accession>
<keyword evidence="2" id="KW-1185">Reference proteome</keyword>
<dbReference type="AlphaFoldDB" id="A0A1D3D3U0"/>
<gene>
    <name evidence="1" type="ORF">cyc_06317</name>
</gene>
<dbReference type="InParanoid" id="A0A1D3D3U0"/>
<dbReference type="VEuPathDB" id="ToxoDB:cyc_06317"/>
<evidence type="ECO:0000313" key="2">
    <source>
        <dbReference type="Proteomes" id="UP000095192"/>
    </source>
</evidence>
<dbReference type="EMBL" id="JROU02000871">
    <property type="protein sequence ID" value="OEH78061.1"/>
    <property type="molecule type" value="Genomic_DNA"/>
</dbReference>
<proteinExistence type="predicted"/>
<dbReference type="Proteomes" id="UP000095192">
    <property type="component" value="Unassembled WGS sequence"/>
</dbReference>
<organism evidence="1 2">
    <name type="scientific">Cyclospora cayetanensis</name>
    <dbReference type="NCBI Taxonomy" id="88456"/>
    <lineage>
        <taxon>Eukaryota</taxon>
        <taxon>Sar</taxon>
        <taxon>Alveolata</taxon>
        <taxon>Apicomplexa</taxon>
        <taxon>Conoidasida</taxon>
        <taxon>Coccidia</taxon>
        <taxon>Eucoccidiorida</taxon>
        <taxon>Eimeriorina</taxon>
        <taxon>Eimeriidae</taxon>
        <taxon>Cyclospora</taxon>
    </lineage>
</organism>
<sequence>MVDVGNGTTPLGTAEAAQQAYVSAATLQLGERHDLLASAMPMNASMRLCPPERCVRGKEDKLIEDLISRLEMYLALYSPAEGKRLPFAACYLVVDALQPCAGSHPGVETSRA</sequence>
<evidence type="ECO:0000313" key="1">
    <source>
        <dbReference type="EMBL" id="OEH78061.1"/>
    </source>
</evidence>
<protein>
    <submittedName>
        <fullName evidence="1">Uncharacterized protein</fullName>
    </submittedName>
</protein>
<name>A0A1D3D3U0_9EIME</name>